<comment type="subcellular location">
    <subcellularLocation>
        <location evidence="2">Cell membrane</location>
        <topology evidence="2">Multi-pass membrane protein</topology>
    </subcellularLocation>
</comment>
<dbReference type="Gene3D" id="1.10.287.130">
    <property type="match status" value="1"/>
</dbReference>
<feature type="transmembrane region" description="Helical" evidence="9">
    <location>
        <begin position="15"/>
        <end position="39"/>
    </location>
</feature>
<keyword evidence="4" id="KW-1003">Cell membrane</keyword>
<reference evidence="11 12" key="1">
    <citation type="submission" date="2019-12" db="EMBL/GenBank/DDBJ databases">
        <title>Comparative genomics gives insights into the taxonomy of the Azoarcus-Aromatoleum group and reveals separate origins of nif in the plant-associated Azoarcus and non-plant-associated Aromatoleum sub-groups.</title>
        <authorList>
            <person name="Lafos M."/>
            <person name="Maluk M."/>
            <person name="Batista M."/>
            <person name="Junghare M."/>
            <person name="Carmona M."/>
            <person name="Faoro H."/>
            <person name="Cruz L.M."/>
            <person name="Battistoni F."/>
            <person name="De Souza E."/>
            <person name="Pedrosa F."/>
            <person name="Chen W.-M."/>
            <person name="Poole P.S."/>
            <person name="Dixon R.A."/>
            <person name="James E.K."/>
        </authorList>
    </citation>
    <scope>NUCLEOTIDE SEQUENCE [LARGE SCALE GENOMIC DNA]</scope>
    <source>
        <strain evidence="11 12">PbN1</strain>
    </source>
</reference>
<dbReference type="InterPro" id="IPR004358">
    <property type="entry name" value="Sig_transdc_His_kin-like_C"/>
</dbReference>
<dbReference type="CDD" id="cd00075">
    <property type="entry name" value="HATPase"/>
    <property type="match status" value="1"/>
</dbReference>
<evidence type="ECO:0000256" key="9">
    <source>
        <dbReference type="SAM" id="Phobius"/>
    </source>
</evidence>
<accession>A0ABX1NYY5</accession>
<evidence type="ECO:0000256" key="6">
    <source>
        <dbReference type="ARBA" id="ARBA00022692"/>
    </source>
</evidence>
<keyword evidence="7 9" id="KW-1133">Transmembrane helix</keyword>
<dbReference type="GO" id="GO:0016301">
    <property type="term" value="F:kinase activity"/>
    <property type="evidence" value="ECO:0007669"/>
    <property type="project" value="UniProtKB-KW"/>
</dbReference>
<comment type="caution">
    <text evidence="11">The sequence shown here is derived from an EMBL/GenBank/DDBJ whole genome shotgun (WGS) entry which is preliminary data.</text>
</comment>
<dbReference type="InterPro" id="IPR003594">
    <property type="entry name" value="HATPase_dom"/>
</dbReference>
<keyword evidence="11" id="KW-0418">Kinase</keyword>
<evidence type="ECO:0000256" key="3">
    <source>
        <dbReference type="ARBA" id="ARBA00012438"/>
    </source>
</evidence>
<keyword evidence="12" id="KW-1185">Reference proteome</keyword>
<keyword evidence="5" id="KW-0597">Phosphoprotein</keyword>
<protein>
    <recommendedName>
        <fullName evidence="3">histidine kinase</fullName>
        <ecNumber evidence="3">2.7.13.3</ecNumber>
    </recommendedName>
</protein>
<evidence type="ECO:0000256" key="7">
    <source>
        <dbReference type="ARBA" id="ARBA00022989"/>
    </source>
</evidence>
<proteinExistence type="predicted"/>
<keyword evidence="11" id="KW-0808">Transferase</keyword>
<sequence length="597" mass="66224">MSEGRRDRRGRQVKASILGTFAAVVLFVVAAFFVTVYLLERQTLEADLTESAAAVDTLLRQKVEKEAKVMHGIVMAMFGNRELEAALVDQDRDELFRLVAPLFESIRAEHGMTHLYFTAPDLVSLLRLHEREQFGDTIDRYTTVQARERGQTSFGLELGSLGTLTLRTVTPWRRDAATVGYVELGEEIEHLLVDIRSTLGVELFAFVDKRFMSRAQWEKGQTLLGREGRWEAFDAFALVGQTPERFSAGLRTRLAAILAGTSGGNATDGERSLYLAGVPLTVADGREIGRLVVVRDVTRLERTFRRSLIVATLVSMLAGLVVFLFFRGSLAQVERDYERQYELELRLLRMSSEHQRMVQVEKLSAVGTMIGQIAHQLNNPLVGVVNMTQLAERQADDPVRVRELLAEIRSAGQDCSSFIQRMLGFSKVSRFQRTATDMGVLVNEAVSLFRQSVGRRVDVDVELPYEVRLVIDPILLRHALFNLLANAGQAMGGEGHVLVTLLPACSDADRDPAWLLSVEDEGPGIAPEVLDHLFTPFFSTRAEGTGLGLPVVLHVALLHGGRVDVTNRSEGGARFAIWLPEHSPETGSDAGPSPHRR</sequence>
<dbReference type="EMBL" id="WTVP01000044">
    <property type="protein sequence ID" value="NMG16715.1"/>
    <property type="molecule type" value="Genomic_DNA"/>
</dbReference>
<feature type="transmembrane region" description="Helical" evidence="9">
    <location>
        <begin position="308"/>
        <end position="326"/>
    </location>
</feature>
<dbReference type="InterPro" id="IPR036890">
    <property type="entry name" value="HATPase_C_sf"/>
</dbReference>
<dbReference type="Pfam" id="PF02518">
    <property type="entry name" value="HATPase_c"/>
    <property type="match status" value="1"/>
</dbReference>
<dbReference type="PANTHER" id="PTHR43065:SF42">
    <property type="entry name" value="TWO-COMPONENT SENSOR PPRA"/>
    <property type="match status" value="1"/>
</dbReference>
<dbReference type="SMART" id="SM00388">
    <property type="entry name" value="HisKA"/>
    <property type="match status" value="1"/>
</dbReference>
<keyword evidence="6 9" id="KW-0812">Transmembrane</keyword>
<dbReference type="CDD" id="cd00082">
    <property type="entry name" value="HisKA"/>
    <property type="match status" value="1"/>
</dbReference>
<dbReference type="InterPro" id="IPR003661">
    <property type="entry name" value="HisK_dim/P_dom"/>
</dbReference>
<evidence type="ECO:0000256" key="2">
    <source>
        <dbReference type="ARBA" id="ARBA00004651"/>
    </source>
</evidence>
<dbReference type="InterPro" id="IPR036097">
    <property type="entry name" value="HisK_dim/P_sf"/>
</dbReference>
<evidence type="ECO:0000313" key="11">
    <source>
        <dbReference type="EMBL" id="NMG16715.1"/>
    </source>
</evidence>
<dbReference type="InterPro" id="IPR029150">
    <property type="entry name" value="dCache_3"/>
</dbReference>
<evidence type="ECO:0000256" key="1">
    <source>
        <dbReference type="ARBA" id="ARBA00000085"/>
    </source>
</evidence>
<gene>
    <name evidence="11" type="ORF">GPA24_14455</name>
</gene>
<name>A0ABX1NYY5_9RHOO</name>
<dbReference type="Proteomes" id="UP000633943">
    <property type="component" value="Unassembled WGS sequence"/>
</dbReference>
<dbReference type="InterPro" id="IPR005467">
    <property type="entry name" value="His_kinase_dom"/>
</dbReference>
<organism evidence="11 12">
    <name type="scientific">Aromatoleum bremense</name>
    <dbReference type="NCBI Taxonomy" id="76115"/>
    <lineage>
        <taxon>Bacteria</taxon>
        <taxon>Pseudomonadati</taxon>
        <taxon>Pseudomonadota</taxon>
        <taxon>Betaproteobacteria</taxon>
        <taxon>Rhodocyclales</taxon>
        <taxon>Rhodocyclaceae</taxon>
        <taxon>Aromatoleum</taxon>
    </lineage>
</organism>
<dbReference type="SUPFAM" id="SSF103190">
    <property type="entry name" value="Sensory domain-like"/>
    <property type="match status" value="1"/>
</dbReference>
<dbReference type="PROSITE" id="PS50109">
    <property type="entry name" value="HIS_KIN"/>
    <property type="match status" value="1"/>
</dbReference>
<dbReference type="RefSeq" id="WP_169203285.1">
    <property type="nucleotide sequence ID" value="NZ_CP059467.1"/>
</dbReference>
<dbReference type="SMART" id="SM00387">
    <property type="entry name" value="HATPase_c"/>
    <property type="match status" value="1"/>
</dbReference>
<dbReference type="Pfam" id="PF14827">
    <property type="entry name" value="dCache_3"/>
    <property type="match status" value="1"/>
</dbReference>
<feature type="region of interest" description="Disordered" evidence="8">
    <location>
        <begin position="578"/>
        <end position="597"/>
    </location>
</feature>
<dbReference type="SUPFAM" id="SSF55874">
    <property type="entry name" value="ATPase domain of HSP90 chaperone/DNA topoisomerase II/histidine kinase"/>
    <property type="match status" value="1"/>
</dbReference>
<evidence type="ECO:0000256" key="4">
    <source>
        <dbReference type="ARBA" id="ARBA00022475"/>
    </source>
</evidence>
<dbReference type="SUPFAM" id="SSF47384">
    <property type="entry name" value="Homodimeric domain of signal transducing histidine kinase"/>
    <property type="match status" value="1"/>
</dbReference>
<evidence type="ECO:0000256" key="5">
    <source>
        <dbReference type="ARBA" id="ARBA00022553"/>
    </source>
</evidence>
<dbReference type="Gene3D" id="3.30.565.10">
    <property type="entry name" value="Histidine kinase-like ATPase, C-terminal domain"/>
    <property type="match status" value="1"/>
</dbReference>
<keyword evidence="9" id="KW-0472">Membrane</keyword>
<dbReference type="PRINTS" id="PR00344">
    <property type="entry name" value="BCTRLSENSOR"/>
</dbReference>
<dbReference type="Gene3D" id="3.30.450.20">
    <property type="entry name" value="PAS domain"/>
    <property type="match status" value="1"/>
</dbReference>
<evidence type="ECO:0000259" key="10">
    <source>
        <dbReference type="PROSITE" id="PS50109"/>
    </source>
</evidence>
<evidence type="ECO:0000313" key="12">
    <source>
        <dbReference type="Proteomes" id="UP000633943"/>
    </source>
</evidence>
<evidence type="ECO:0000256" key="8">
    <source>
        <dbReference type="SAM" id="MobiDB-lite"/>
    </source>
</evidence>
<comment type="catalytic activity">
    <reaction evidence="1">
        <text>ATP + protein L-histidine = ADP + protein N-phospho-L-histidine.</text>
        <dbReference type="EC" id="2.7.13.3"/>
    </reaction>
</comment>
<dbReference type="Pfam" id="PF00512">
    <property type="entry name" value="HisKA"/>
    <property type="match status" value="1"/>
</dbReference>
<feature type="domain" description="Histidine kinase" evidence="10">
    <location>
        <begin position="372"/>
        <end position="583"/>
    </location>
</feature>
<dbReference type="PANTHER" id="PTHR43065">
    <property type="entry name" value="SENSOR HISTIDINE KINASE"/>
    <property type="match status" value="1"/>
</dbReference>
<dbReference type="EC" id="2.7.13.3" evidence="3"/>
<dbReference type="InterPro" id="IPR029151">
    <property type="entry name" value="Sensor-like_sf"/>
</dbReference>